<gene>
    <name evidence="8" type="ORF">HMN09_00796400</name>
</gene>
<feature type="compositionally biased region" description="Low complexity" evidence="6">
    <location>
        <begin position="702"/>
        <end position="716"/>
    </location>
</feature>
<organism evidence="8 9">
    <name type="scientific">Mycena chlorophos</name>
    <name type="common">Agaric fungus</name>
    <name type="synonym">Agaricus chlorophos</name>
    <dbReference type="NCBI Taxonomy" id="658473"/>
    <lineage>
        <taxon>Eukaryota</taxon>
        <taxon>Fungi</taxon>
        <taxon>Dikarya</taxon>
        <taxon>Basidiomycota</taxon>
        <taxon>Agaricomycotina</taxon>
        <taxon>Agaricomycetes</taxon>
        <taxon>Agaricomycetidae</taxon>
        <taxon>Agaricales</taxon>
        <taxon>Marasmiineae</taxon>
        <taxon>Mycenaceae</taxon>
        <taxon>Mycena</taxon>
    </lineage>
</organism>
<keyword evidence="5" id="KW-0539">Nucleus</keyword>
<keyword evidence="4" id="KW-0804">Transcription</keyword>
<dbReference type="EMBL" id="JACAZE010000010">
    <property type="protein sequence ID" value="KAF7305438.1"/>
    <property type="molecule type" value="Genomic_DNA"/>
</dbReference>
<evidence type="ECO:0000256" key="1">
    <source>
        <dbReference type="ARBA" id="ARBA00004123"/>
    </source>
</evidence>
<evidence type="ECO:0000256" key="6">
    <source>
        <dbReference type="SAM" id="MobiDB-lite"/>
    </source>
</evidence>
<dbReference type="CDD" id="cd12148">
    <property type="entry name" value="fungal_TF_MHR"/>
    <property type="match status" value="1"/>
</dbReference>
<evidence type="ECO:0000256" key="5">
    <source>
        <dbReference type="ARBA" id="ARBA00023242"/>
    </source>
</evidence>
<sequence>MTPHPLELPEDVWRNIAEQFTRPELARLISVNRILFNFVLDDRYKEIRWETLDEAMTRSLQRLKIPGNAARVRRLHIRAWFIDYLVRKDRLEPYSGGPARGKWLAPLGSLLGAPPPSPTKTFSTMGAASASDVLKAMTEAVHLMKGVNEYSFEWRDLAPTPETMDFVGAARAAFGSSVRKVCLNAQLLNFDRLLSGFEQLDEIDLTFDYDQESWETPTVLKRTIVPFINRLSETLRGLRIASSSKGDLAPLFEGLGRFEQLRRLSIWLAFSHPKEPDAVTSVLRANAKTLRQLEIIRLPGSTAPSQSAWSQFTTSLIPQASDFAYLQRISISPLPKFDETLTCLRNIGESLIQLTLIDLFLDNVELEQLLRVFSRRTLDAGLEMLHVGLKAPNLRVFELLVKYTPALHTLYLVLREPYLAALQHRTAYHAGLDVNDESIDTLVTGLEAVTQDWRLHDIVGHDAAQWQQQPYAFSYEAMAPGAQYDELFAQYPHQQQPQYSQYASYPQHPTIPAYSNPVVPPTTHEIGPSRKRQRIEEPPAEMEEGTEAVGAQPGVNTARLTAACAHCRKLKMKCEFSVDADGEGPSPPAAAPFLTQTSRYSSLSPMLPSTHMPTPESSPPSSPSSNTDSGSDLPFVSPSSKAKYLMEQIRQKDEMIETLLKQLHNPYTATPLAIASFERALGPSDRNDVDVVTWLSQMQASGPQPAAPGTAVGGAASDSPTNNNDVMLPTSNPDHVRVSGEVVGTVSSGLPDPTAPVGVIANLSLTAGATAVNSPGPSTARRVPANAASDRDAGGNTDSHDASTGDSGVANAMYFKPGPATDLKLRAKLIERHTASQPELILHGIVTTEDVEGLFEIFHAQINPFVGLLDPVLHSPQSTFARCPFLHTVVCAIASRYSPEKAKIYPLAMHFAKQSAASAVIDGWKSVELCQAFVLLALYASPTPSDSWEEDRTWVFAGLALRLATDLGLDKARVVGGGGGGAQDGGDGNDEERERERLNRTRTWIVCCLLDRSMAIQFGRSETVKEEDIAVHGVEEWYSASPQSSSYDVHLCAYTQLVRLVSRFRNEIVADPAGLDWRGYEALFVGLKEEWVRRTGQIANANERENVLRRKLFYFRVAYSRLVMYSLGLQLQQDQVFVVRSLESAKEIIRIMLDDLRQTGFMLHSPDEYFTIVAFAAAFILKLLVTDRLPAEENEARSIALITRLVETLSSSEVSLDERHVPRQYARFLSTVLARYRQRRNTDRMVVAHAPMQPPPAQQQTITPSTSGDYSHLGLAFGAPEAGVAGLEHGFAHGYAPMGQQQFALLPNQEQLFAAFGWWDESGGAGHDAAALPMDELQRVFARPGGSWNWFPVPPPASSRHSPTSEGSAGSWSPLESGSPLNPTQRLQPLVL</sequence>
<dbReference type="Pfam" id="PF04082">
    <property type="entry name" value="Fungal_trans"/>
    <property type="match status" value="1"/>
</dbReference>
<dbReference type="SMART" id="SM00906">
    <property type="entry name" value="Fungal_trans"/>
    <property type="match status" value="1"/>
</dbReference>
<comment type="caution">
    <text evidence="8">The sequence shown here is derived from an EMBL/GenBank/DDBJ whole genome shotgun (WGS) entry which is preliminary data.</text>
</comment>
<feature type="compositionally biased region" description="Polar residues" evidence="6">
    <location>
        <begin position="1359"/>
        <end position="1392"/>
    </location>
</feature>
<keyword evidence="2" id="KW-0805">Transcription regulation</keyword>
<accession>A0A8H6SUE2</accession>
<dbReference type="GO" id="GO:0006351">
    <property type="term" value="P:DNA-templated transcription"/>
    <property type="evidence" value="ECO:0007669"/>
    <property type="project" value="InterPro"/>
</dbReference>
<evidence type="ECO:0000256" key="3">
    <source>
        <dbReference type="ARBA" id="ARBA00023125"/>
    </source>
</evidence>
<feature type="region of interest" description="Disordered" evidence="6">
    <location>
        <begin position="601"/>
        <end position="638"/>
    </location>
</feature>
<dbReference type="GO" id="GO:0005634">
    <property type="term" value="C:nucleus"/>
    <property type="evidence" value="ECO:0007669"/>
    <property type="project" value="UniProtKB-SubCell"/>
</dbReference>
<dbReference type="PANTHER" id="PTHR31845">
    <property type="entry name" value="FINGER DOMAIN PROTEIN, PUTATIVE-RELATED"/>
    <property type="match status" value="1"/>
</dbReference>
<feature type="domain" description="Xylanolytic transcriptional activator regulatory" evidence="7">
    <location>
        <begin position="953"/>
        <end position="1040"/>
    </location>
</feature>
<evidence type="ECO:0000259" key="7">
    <source>
        <dbReference type="SMART" id="SM00906"/>
    </source>
</evidence>
<feature type="region of interest" description="Disordered" evidence="6">
    <location>
        <begin position="771"/>
        <end position="811"/>
    </location>
</feature>
<feature type="region of interest" description="Disordered" evidence="6">
    <location>
        <begin position="700"/>
        <end position="734"/>
    </location>
</feature>
<dbReference type="Proteomes" id="UP000613580">
    <property type="component" value="Unassembled WGS sequence"/>
</dbReference>
<evidence type="ECO:0000313" key="9">
    <source>
        <dbReference type="Proteomes" id="UP000613580"/>
    </source>
</evidence>
<name>A0A8H6SUE2_MYCCL</name>
<keyword evidence="9" id="KW-1185">Reference proteome</keyword>
<proteinExistence type="predicted"/>
<feature type="region of interest" description="Disordered" evidence="6">
    <location>
        <begin position="1353"/>
        <end position="1392"/>
    </location>
</feature>
<reference evidence="8" key="1">
    <citation type="submission" date="2020-05" db="EMBL/GenBank/DDBJ databases">
        <title>Mycena genomes resolve the evolution of fungal bioluminescence.</title>
        <authorList>
            <person name="Tsai I.J."/>
        </authorList>
    </citation>
    <scope>NUCLEOTIDE SEQUENCE</scope>
    <source>
        <strain evidence="8">110903Hualien_Pintung</strain>
    </source>
</reference>
<feature type="compositionally biased region" description="Polar residues" evidence="6">
    <location>
        <begin position="718"/>
        <end position="733"/>
    </location>
</feature>
<evidence type="ECO:0000256" key="4">
    <source>
        <dbReference type="ARBA" id="ARBA00023163"/>
    </source>
</evidence>
<feature type="compositionally biased region" description="Basic and acidic residues" evidence="6">
    <location>
        <begin position="789"/>
        <end position="803"/>
    </location>
</feature>
<dbReference type="PANTHER" id="PTHR31845:SF19">
    <property type="entry name" value="TRANSCRIPTION FACTOR DOMAIN-CONTAINING PROTEIN"/>
    <property type="match status" value="1"/>
</dbReference>
<dbReference type="GO" id="GO:0000981">
    <property type="term" value="F:DNA-binding transcription factor activity, RNA polymerase II-specific"/>
    <property type="evidence" value="ECO:0007669"/>
    <property type="project" value="TreeGrafter"/>
</dbReference>
<keyword evidence="3" id="KW-0238">DNA-binding</keyword>
<evidence type="ECO:0000313" key="8">
    <source>
        <dbReference type="EMBL" id="KAF7305438.1"/>
    </source>
</evidence>
<dbReference type="OrthoDB" id="2987979at2759"/>
<dbReference type="InterPro" id="IPR051089">
    <property type="entry name" value="prtT"/>
</dbReference>
<feature type="region of interest" description="Disordered" evidence="6">
    <location>
        <begin position="512"/>
        <end position="553"/>
    </location>
</feature>
<protein>
    <submittedName>
        <fullName evidence="8">Zn(2)-C6 fungal-type domain-containing protein</fullName>
    </submittedName>
</protein>
<comment type="subcellular location">
    <subcellularLocation>
        <location evidence="1">Nucleus</location>
    </subcellularLocation>
</comment>
<dbReference type="InterPro" id="IPR007219">
    <property type="entry name" value="XnlR_reg_dom"/>
</dbReference>
<dbReference type="GO" id="GO:0008270">
    <property type="term" value="F:zinc ion binding"/>
    <property type="evidence" value="ECO:0007669"/>
    <property type="project" value="InterPro"/>
</dbReference>
<evidence type="ECO:0000256" key="2">
    <source>
        <dbReference type="ARBA" id="ARBA00023015"/>
    </source>
</evidence>
<dbReference type="GO" id="GO:0000976">
    <property type="term" value="F:transcription cis-regulatory region binding"/>
    <property type="evidence" value="ECO:0007669"/>
    <property type="project" value="TreeGrafter"/>
</dbReference>